<dbReference type="SUPFAM" id="SSF57701">
    <property type="entry name" value="Zn2/Cys6 DNA-binding domain"/>
    <property type="match status" value="1"/>
</dbReference>
<dbReference type="InterPro" id="IPR052693">
    <property type="entry name" value="Yeast_MDR_Regulatory"/>
</dbReference>
<dbReference type="GO" id="GO:0008270">
    <property type="term" value="F:zinc ion binding"/>
    <property type="evidence" value="ECO:0007669"/>
    <property type="project" value="InterPro"/>
</dbReference>
<dbReference type="InterPro" id="IPR036864">
    <property type="entry name" value="Zn2-C6_fun-type_DNA-bd_sf"/>
</dbReference>
<protein>
    <submittedName>
        <fullName evidence="3">LADA_0F14972g1_1</fullName>
    </submittedName>
</protein>
<evidence type="ECO:0000313" key="4">
    <source>
        <dbReference type="Proteomes" id="UP000190274"/>
    </source>
</evidence>
<dbReference type="PANTHER" id="PTHR31405:SF8">
    <property type="entry name" value="TRANSCRIPTION FACTOR PDR8-RELATED"/>
    <property type="match status" value="1"/>
</dbReference>
<dbReference type="Proteomes" id="UP000190274">
    <property type="component" value="Chromosome F"/>
</dbReference>
<dbReference type="Gene3D" id="4.10.240.10">
    <property type="entry name" value="Zn(2)-C6 fungal-type DNA-binding domain"/>
    <property type="match status" value="1"/>
</dbReference>
<dbReference type="Pfam" id="PF00172">
    <property type="entry name" value="Zn_clus"/>
    <property type="match status" value="1"/>
</dbReference>
<dbReference type="InterPro" id="IPR001138">
    <property type="entry name" value="Zn2Cys6_DnaBD"/>
</dbReference>
<dbReference type="SMART" id="SM00066">
    <property type="entry name" value="GAL4"/>
    <property type="match status" value="1"/>
</dbReference>
<organism evidence="3 4">
    <name type="scientific">Lachancea dasiensis</name>
    <dbReference type="NCBI Taxonomy" id="1072105"/>
    <lineage>
        <taxon>Eukaryota</taxon>
        <taxon>Fungi</taxon>
        <taxon>Dikarya</taxon>
        <taxon>Ascomycota</taxon>
        <taxon>Saccharomycotina</taxon>
        <taxon>Saccharomycetes</taxon>
        <taxon>Saccharomycetales</taxon>
        <taxon>Saccharomycetaceae</taxon>
        <taxon>Lachancea</taxon>
    </lineage>
</organism>
<dbReference type="AlphaFoldDB" id="A0A1G4JNK1"/>
<keyword evidence="4" id="KW-1185">Reference proteome</keyword>
<dbReference type="PROSITE" id="PS50048">
    <property type="entry name" value="ZN2_CY6_FUNGAL_2"/>
    <property type="match status" value="1"/>
</dbReference>
<dbReference type="PANTHER" id="PTHR31405">
    <property type="entry name" value="TRANSCRIPTION FACTOR PDR8-RELATED"/>
    <property type="match status" value="1"/>
</dbReference>
<evidence type="ECO:0000256" key="1">
    <source>
        <dbReference type="SAM" id="Coils"/>
    </source>
</evidence>
<name>A0A1G4JNK1_9SACH</name>
<gene>
    <name evidence="3" type="ORF">LADA_0F14972G</name>
</gene>
<dbReference type="GO" id="GO:0000981">
    <property type="term" value="F:DNA-binding transcription factor activity, RNA polymerase II-specific"/>
    <property type="evidence" value="ECO:0007669"/>
    <property type="project" value="InterPro"/>
</dbReference>
<dbReference type="EMBL" id="LT598458">
    <property type="protein sequence ID" value="SCU92189.1"/>
    <property type="molecule type" value="Genomic_DNA"/>
</dbReference>
<keyword evidence="1" id="KW-0175">Coiled coil</keyword>
<evidence type="ECO:0000313" key="3">
    <source>
        <dbReference type="EMBL" id="SCU92189.1"/>
    </source>
</evidence>
<proteinExistence type="predicted"/>
<dbReference type="STRING" id="1266660.A0A1G4JNK1"/>
<dbReference type="OrthoDB" id="4356994at2759"/>
<reference evidence="3 4" key="1">
    <citation type="submission" date="2016-03" db="EMBL/GenBank/DDBJ databases">
        <authorList>
            <person name="Devillers H."/>
        </authorList>
    </citation>
    <scope>NUCLEOTIDE SEQUENCE [LARGE SCALE GENOMIC DNA]</scope>
    <source>
        <strain evidence="3">CBS 10888</strain>
    </source>
</reference>
<feature type="domain" description="Zn(2)-C6 fungal-type" evidence="2">
    <location>
        <begin position="30"/>
        <end position="61"/>
    </location>
</feature>
<feature type="coiled-coil region" evidence="1">
    <location>
        <begin position="80"/>
        <end position="107"/>
    </location>
</feature>
<accession>A0A1G4JNK1</accession>
<evidence type="ECO:0000259" key="2">
    <source>
        <dbReference type="PROSITE" id="PS50048"/>
    </source>
</evidence>
<sequence>MPTGAESFDSIDEFNDLDGNVKKRRKAIKQCLFCRKRKLKCDKKKPICTTCLSRGMKECVYVESFGPDISTEELLKSAPNLELLSKIKELEEELKLYKEGRRLHSGEGINPTRNIRVVLTKDDRKIYYGCTSLKAMLAISNLKFDTYHTIVWAKIKEERRRWKAISGYSTLKEVTAIEVKPESGLSYLDAMCRGLPFYEQIEESLRAFFSSSIYKGFEVLDPVVVFRNLENCFIKGPKDPITEMHPIVHLRPTFKKNFYPIGIITEIVSLVNYNQPISQPHDNFDRFLLSCFTAKVFFIERVQFIFLKRLAMITKGLTGGDHSNVSLITQSVFAAALQVGLHGNIKELFANDENSHGAIKYLENLWLWILYADIETATGLGTPPHIPEILMEYDLIEADNFGTNAILRRLIKPLRQILNGLHEKDKIPDLDAMSQQVKAILTSEFKPVVFYMDRENIKKVNFTELDLFLGLLSWLSILSNLKRTCFDDFTPVAINNTLQFSAQILSMSITITEGFFDLDRAAARENKAPPVRGIPYNLHLAMFILQKHFPRSIPEVYVLLSSISTFKGFDDLRFKYPLARKFDLPMDSLESVSDHYVGFQCTNEYFVKVLKRWESDENADMIRCLKCFSYGFIVICAIEKSSRDLFHHYFVNRLPICSGTDLSNPTVKEILFAQNETDRGDLGNYVEGLSEDVLNNLADDFWNNYETDLNSLLANDVDEMYTSWFSEANGRQ</sequence>